<evidence type="ECO:0000256" key="2">
    <source>
        <dbReference type="ARBA" id="ARBA00022737"/>
    </source>
</evidence>
<dbReference type="EMBL" id="JNBR01001422">
    <property type="protein sequence ID" value="OQR87812.1"/>
    <property type="molecule type" value="Genomic_DNA"/>
</dbReference>
<dbReference type="STRING" id="1202772.A0A1V9YQ05"/>
<evidence type="ECO:0008006" key="5">
    <source>
        <dbReference type="Google" id="ProtNLM"/>
    </source>
</evidence>
<dbReference type="Proteomes" id="UP000243579">
    <property type="component" value="Unassembled WGS sequence"/>
</dbReference>
<evidence type="ECO:0000313" key="4">
    <source>
        <dbReference type="Proteomes" id="UP000243579"/>
    </source>
</evidence>
<dbReference type="SUPFAM" id="SSF52075">
    <property type="entry name" value="Outer arm dynein light chain 1"/>
    <property type="match status" value="1"/>
</dbReference>
<gene>
    <name evidence="3" type="ORF">ACHHYP_08008</name>
</gene>
<keyword evidence="1" id="KW-0433">Leucine-rich repeat</keyword>
<protein>
    <recommendedName>
        <fullName evidence="5">Leucine-rich repeat-containing protein</fullName>
    </recommendedName>
</protein>
<dbReference type="SMART" id="SM00369">
    <property type="entry name" value="LRR_TYP"/>
    <property type="match status" value="2"/>
</dbReference>
<dbReference type="InterPro" id="IPR001611">
    <property type="entry name" value="Leu-rich_rpt"/>
</dbReference>
<keyword evidence="2" id="KW-0677">Repeat</keyword>
<name>A0A1V9YQ05_ACHHY</name>
<keyword evidence="4" id="KW-1185">Reference proteome</keyword>
<evidence type="ECO:0000313" key="3">
    <source>
        <dbReference type="EMBL" id="OQR87812.1"/>
    </source>
</evidence>
<dbReference type="Pfam" id="PF13855">
    <property type="entry name" value="LRR_8"/>
    <property type="match status" value="1"/>
</dbReference>
<organism evidence="3 4">
    <name type="scientific">Achlya hypogyna</name>
    <name type="common">Oomycete</name>
    <name type="synonym">Protoachlya hypogyna</name>
    <dbReference type="NCBI Taxonomy" id="1202772"/>
    <lineage>
        <taxon>Eukaryota</taxon>
        <taxon>Sar</taxon>
        <taxon>Stramenopiles</taxon>
        <taxon>Oomycota</taxon>
        <taxon>Saprolegniomycetes</taxon>
        <taxon>Saprolegniales</taxon>
        <taxon>Achlyaceae</taxon>
        <taxon>Achlya</taxon>
    </lineage>
</organism>
<evidence type="ECO:0000256" key="1">
    <source>
        <dbReference type="ARBA" id="ARBA00022614"/>
    </source>
</evidence>
<reference evidence="3 4" key="1">
    <citation type="journal article" date="2014" name="Genome Biol. Evol.">
        <title>The secreted proteins of Achlya hypogyna and Thraustotheca clavata identify the ancestral oomycete secretome and reveal gene acquisitions by horizontal gene transfer.</title>
        <authorList>
            <person name="Misner I."/>
            <person name="Blouin N."/>
            <person name="Leonard G."/>
            <person name="Richards T.A."/>
            <person name="Lane C.E."/>
        </authorList>
    </citation>
    <scope>NUCLEOTIDE SEQUENCE [LARGE SCALE GENOMIC DNA]</scope>
    <source>
        <strain evidence="3 4">ATCC 48635</strain>
    </source>
</reference>
<dbReference type="AlphaFoldDB" id="A0A1V9YQ05"/>
<dbReference type="InterPro" id="IPR032675">
    <property type="entry name" value="LRR_dom_sf"/>
</dbReference>
<dbReference type="Gene3D" id="3.80.10.10">
    <property type="entry name" value="Ribonuclease Inhibitor"/>
    <property type="match status" value="1"/>
</dbReference>
<dbReference type="PANTHER" id="PTHR18849">
    <property type="entry name" value="LEUCINE RICH REPEAT PROTEIN"/>
    <property type="match status" value="1"/>
</dbReference>
<dbReference type="OrthoDB" id="299656at2759"/>
<proteinExistence type="predicted"/>
<dbReference type="PANTHER" id="PTHR18849:SF0">
    <property type="entry name" value="CILIA- AND FLAGELLA-ASSOCIATED PROTEIN 410-RELATED"/>
    <property type="match status" value="1"/>
</dbReference>
<dbReference type="InterPro" id="IPR003591">
    <property type="entry name" value="Leu-rich_rpt_typical-subtyp"/>
</dbReference>
<dbReference type="PROSITE" id="PS51450">
    <property type="entry name" value="LRR"/>
    <property type="match status" value="1"/>
</dbReference>
<comment type="caution">
    <text evidence="3">The sequence shown here is derived from an EMBL/GenBank/DDBJ whole genome shotgun (WGS) entry which is preliminary data.</text>
</comment>
<accession>A0A1V9YQ05</accession>
<sequence length="686" mass="77191">MVVKDDDDAYEWHEVDLRKVAAAQMAEAETTGVLRLTRLQLVRMPRSLQYLPHLQHIDLSHNGLTRLPGQWLLRSFPTLRVLSVAANCLHVLDDVLHLSRLHHLAELDLSANPLPLVTNRVYLLEALFQASWPRDFVAATTQDARALCSVPDKTRCPTVYLARHPAPVPRREGFPMLQTLNGASIVLEDVAAVERELGRKLRYPVHPVASKTMMAAASRHLGQRKTAKELERRQQGFKTLPAVRSVPHLQYTVDQLPKPVDTDADDNDGGWDGGMTMQECNAARRDIKLGLAVDRTVGASAPVEPVADVHDTTGWNQSIASLDFVQNDQRCVIREKSKSDTTLRDDPLESDVLLDSMVQAERSRRLTQRTLDVLTNVGETDVPAGHFDIYGDTGEVLLDKLNHNHTREIVQSNYEVVTQAFCRKTFPVGTRLLTPDFRDVIELEFHATKCRNNALLANCEPVPPALVDTIDLSLRWVRDTLHSAVRLASSRMRAQNRIEGVINKINPKHEKRLIQALIDSDQQVVDEQLRRQKIKEHKDRMAAIAHRGQRPKSATAAKPNVSSWQQRNIVAVAMKEQGIPVGVRRRAPNDPRQAFKSIETVEEAAGDHLLGVSSKELLVRCAEIRKHARESLKDLACAKDDFVATEFEWESKRRDAIELLKRKVRASACDGTEIMIGNQEFIYSSF</sequence>